<proteinExistence type="predicted"/>
<feature type="compositionally biased region" description="Polar residues" evidence="8">
    <location>
        <begin position="91"/>
        <end position="102"/>
    </location>
</feature>
<feature type="active site" description="Glycyl thioester intermediate" evidence="6">
    <location>
        <position position="1234"/>
    </location>
</feature>
<dbReference type="EC" id="2.3.2.26" evidence="3"/>
<evidence type="ECO:0000313" key="11">
    <source>
        <dbReference type="EMBL" id="KAF0974768.1"/>
    </source>
</evidence>
<dbReference type="Gene3D" id="1.10.510.10">
    <property type="entry name" value="Transferase(Phosphotransferase) domain 1"/>
    <property type="match status" value="1"/>
</dbReference>
<evidence type="ECO:0000256" key="8">
    <source>
        <dbReference type="SAM" id="MobiDB-lite"/>
    </source>
</evidence>
<evidence type="ECO:0000259" key="9">
    <source>
        <dbReference type="PROSITE" id="PS50011"/>
    </source>
</evidence>
<evidence type="ECO:0000256" key="7">
    <source>
        <dbReference type="SAM" id="Coils"/>
    </source>
</evidence>
<dbReference type="Proteomes" id="UP000444721">
    <property type="component" value="Unassembled WGS sequence"/>
</dbReference>
<dbReference type="VEuPathDB" id="AmoebaDB:NfTy_077220"/>
<comment type="caution">
    <text evidence="11">The sequence shown here is derived from an EMBL/GenBank/DDBJ whole genome shotgun (WGS) entry which is preliminary data.</text>
</comment>
<dbReference type="Gene3D" id="3.30.2410.10">
    <property type="entry name" value="Hect, E3 ligase catalytic domain"/>
    <property type="match status" value="1"/>
</dbReference>
<accession>A0A6A5BKR9</accession>
<dbReference type="SMART" id="SM00119">
    <property type="entry name" value="HECTc"/>
    <property type="match status" value="1"/>
</dbReference>
<keyword evidence="4" id="KW-0808">Transferase</keyword>
<dbReference type="PANTHER" id="PTHR11254">
    <property type="entry name" value="HECT DOMAIN UBIQUITIN-PROTEIN LIGASE"/>
    <property type="match status" value="1"/>
</dbReference>
<evidence type="ECO:0000259" key="10">
    <source>
        <dbReference type="PROSITE" id="PS50237"/>
    </source>
</evidence>
<feature type="compositionally biased region" description="Low complexity" evidence="8">
    <location>
        <begin position="103"/>
        <end position="128"/>
    </location>
</feature>
<dbReference type="PROSITE" id="PS50237">
    <property type="entry name" value="HECT"/>
    <property type="match status" value="1"/>
</dbReference>
<dbReference type="GO" id="GO:0006511">
    <property type="term" value="P:ubiquitin-dependent protein catabolic process"/>
    <property type="evidence" value="ECO:0007669"/>
    <property type="project" value="TreeGrafter"/>
</dbReference>
<dbReference type="PROSITE" id="PS00108">
    <property type="entry name" value="PROTEIN_KINASE_ST"/>
    <property type="match status" value="1"/>
</dbReference>
<evidence type="ECO:0000256" key="1">
    <source>
        <dbReference type="ARBA" id="ARBA00000885"/>
    </source>
</evidence>
<feature type="domain" description="Protein kinase" evidence="9">
    <location>
        <begin position="577"/>
        <end position="873"/>
    </location>
</feature>
<dbReference type="VEuPathDB" id="AmoebaDB:NF0020850"/>
<reference evidence="11 12" key="1">
    <citation type="journal article" date="2019" name="Sci. Rep.">
        <title>Nanopore sequencing improves the draft genome of the human pathogenic amoeba Naegleria fowleri.</title>
        <authorList>
            <person name="Liechti N."/>
            <person name="Schurch N."/>
            <person name="Bruggmann R."/>
            <person name="Wittwer M."/>
        </authorList>
    </citation>
    <scope>NUCLEOTIDE SEQUENCE [LARGE SCALE GENOMIC DNA]</scope>
    <source>
        <strain evidence="11 12">ATCC 30894</strain>
    </source>
</reference>
<dbReference type="PANTHER" id="PTHR11254:SF444">
    <property type="entry name" value="HECT DOMAIN CONTAINING UBIQUITIN LIGASE"/>
    <property type="match status" value="1"/>
</dbReference>
<dbReference type="EMBL" id="VFQX01000051">
    <property type="protein sequence ID" value="KAF0974768.1"/>
    <property type="molecule type" value="Genomic_DNA"/>
</dbReference>
<feature type="domain" description="HECT" evidence="10">
    <location>
        <begin position="937"/>
        <end position="1270"/>
    </location>
</feature>
<dbReference type="SUPFAM" id="SSF56204">
    <property type="entry name" value="Hect, E3 ligase catalytic domain"/>
    <property type="match status" value="1"/>
</dbReference>
<dbReference type="GO" id="GO:0004672">
    <property type="term" value="F:protein kinase activity"/>
    <property type="evidence" value="ECO:0007669"/>
    <property type="project" value="InterPro"/>
</dbReference>
<dbReference type="RefSeq" id="XP_044559481.1">
    <property type="nucleotide sequence ID" value="XM_044709856.1"/>
</dbReference>
<dbReference type="OrthoDB" id="10256654at2759"/>
<dbReference type="InterPro" id="IPR008271">
    <property type="entry name" value="Ser/Thr_kinase_AS"/>
</dbReference>
<keyword evidence="12" id="KW-1185">Reference proteome</keyword>
<evidence type="ECO:0000256" key="6">
    <source>
        <dbReference type="PROSITE-ProRule" id="PRU00104"/>
    </source>
</evidence>
<dbReference type="SUPFAM" id="SSF56112">
    <property type="entry name" value="Protein kinase-like (PK-like)"/>
    <property type="match status" value="1"/>
</dbReference>
<evidence type="ECO:0000256" key="3">
    <source>
        <dbReference type="ARBA" id="ARBA00012485"/>
    </source>
</evidence>
<dbReference type="Gene3D" id="3.30.200.20">
    <property type="entry name" value="Phosphorylase Kinase, domain 1"/>
    <property type="match status" value="1"/>
</dbReference>
<keyword evidence="5 6" id="KW-0833">Ubl conjugation pathway</keyword>
<feature type="coiled-coil region" evidence="7">
    <location>
        <begin position="399"/>
        <end position="426"/>
    </location>
</feature>
<dbReference type="InterPro" id="IPR011009">
    <property type="entry name" value="Kinase-like_dom_sf"/>
</dbReference>
<dbReference type="InterPro" id="IPR000719">
    <property type="entry name" value="Prot_kinase_dom"/>
</dbReference>
<dbReference type="VEuPathDB" id="AmoebaDB:NF0020840"/>
<dbReference type="AlphaFoldDB" id="A0A6A5BKR9"/>
<dbReference type="GeneID" id="68113460"/>
<dbReference type="VEuPathDB" id="AmoebaDB:FDP41_006242"/>
<evidence type="ECO:0000256" key="2">
    <source>
        <dbReference type="ARBA" id="ARBA00004906"/>
    </source>
</evidence>
<sequence>MHNHSRNLRSRKSSSLDIPTSMLPVVDAICLGYPSISRERIIVLLKKYHYSEQKVREYLDQWMRTMSQSSSSSSSSSSSLGTSSVGGSISALSDPNHQNPFASLSSVSTTPITTTTTTPPLLSEFSPSKFVNNNNELADKFELKNDQTPTTTTTTTSPMMINLSVHDQQIHFESNPTRIVYSESSNSKNVKAKRKGNVSSHIFKLASQIDSSALSLTDTFLQITQFRNSLDESLFELSGLLKEEIKGVSNTQNVESLPRSTALQVDLVNRQLAELEVYEQNLHHFIAQNSNANITPEILNGVETREKMRHEVLCNLRNLSKELYDKLTIYEQNEKLVSNISEMERLFNLVQPKYQSTNINISQDSNFVELLSNAEKYTEYIKKANQKLSLAYQKTNKAYFELLNALQDEKRLIEEFKNETEMSTDECARTIVQLTPAFVQCCKNSDTLNLNENVTHIKELQSFYSKKIDELRISVDTKTKPDLKSMEQIYSTLCGLKSELREAKRNHLKLKFMKESHEIDGASKEVLSSLETQVQQASAVVNECEQKIQTLEKDIETLSQTHPEVTLYLNTISKQEIQIPNLLKDSKLEVKRSLKDYEILKYINPRVLKVKFANKISILKQYSFSDESSRRQFIKEVHILYKLNHPCVVKLEAFFIEKDFVHVQMEYRGDQTLKEWLSSTKSRSEFEKRHIFHSIAQTMKYIHDNGIIHCDIKPDNIVLSPLFSTLTRSCEPIIMMEQPPQQHQEDNDIAHMYRPILIDFDISKDTHSLTKSSITIRSTLGFMAPELVHATFGRNEEFTRSLISPAIDVWAFGAMMFKAYFPDHEIIIMPNESSATIPDHYENVYLKDLLSQCLQKDPKQRISAQDLASHIYFHSSIFHELSLHGQIVTTEDKMQSFSRFLYHYKRRMQREKSEIIQIKMKREKLVNHTIEAFSSLNSEDLLQRLQIQFYGEIGHDLGGLTSNMYTEFFKQCISPEYDLFECGNSKTKTFLPKSSADPKIFEAIGKILIKAIYDQRVIPEVFSPFLFKFLSYKPNTMNDDLNFTKLVITFRDLELFDETMANSLRLLLAHSGVDEWCLDFSEIPGCEEKLVTDENKKDYALLKIRHVMLTQRLEQLKALKKGFESIEELQQSQLIIFSWKELMLLCCGSDYIDAQSIISLLKFKGFSSNSSTPNYLIEVISHFSTVELRQFIEFVTGLCGFSYAWSQQGSTQQRYITIQRVSSSRDSLPVSHVCSFTLDMPDYDDKDLLKLKLLQAIDFSSNSMTGFHII</sequence>
<dbReference type="PROSITE" id="PS50011">
    <property type="entry name" value="PROTEIN_KINASE_DOM"/>
    <property type="match status" value="1"/>
</dbReference>
<dbReference type="Gene3D" id="3.90.1750.10">
    <property type="entry name" value="Hect, E3 ligase catalytic domains"/>
    <property type="match status" value="1"/>
</dbReference>
<gene>
    <name evidence="11" type="ORF">FDP41_006242</name>
</gene>
<evidence type="ECO:0000313" key="12">
    <source>
        <dbReference type="Proteomes" id="UP000444721"/>
    </source>
</evidence>
<feature type="region of interest" description="Disordered" evidence="8">
    <location>
        <begin position="68"/>
        <end position="128"/>
    </location>
</feature>
<name>A0A6A5BKR9_NAEFO</name>
<evidence type="ECO:0000256" key="4">
    <source>
        <dbReference type="ARBA" id="ARBA00022679"/>
    </source>
</evidence>
<dbReference type="GO" id="GO:0016567">
    <property type="term" value="P:protein ubiquitination"/>
    <property type="evidence" value="ECO:0007669"/>
    <property type="project" value="TreeGrafter"/>
</dbReference>
<dbReference type="OMA" id="WKELMLL"/>
<comment type="pathway">
    <text evidence="2">Protein modification; protein ubiquitination.</text>
</comment>
<dbReference type="Pfam" id="PF00632">
    <property type="entry name" value="HECT"/>
    <property type="match status" value="1"/>
</dbReference>
<dbReference type="GO" id="GO:0005524">
    <property type="term" value="F:ATP binding"/>
    <property type="evidence" value="ECO:0007669"/>
    <property type="project" value="InterPro"/>
</dbReference>
<dbReference type="Gene3D" id="3.30.2160.10">
    <property type="entry name" value="Hect, E3 ligase catalytic domain"/>
    <property type="match status" value="1"/>
</dbReference>
<protein>
    <recommendedName>
        <fullName evidence="3">HECT-type E3 ubiquitin transferase</fullName>
        <ecNumber evidence="3">2.3.2.26</ecNumber>
    </recommendedName>
</protein>
<dbReference type="Pfam" id="PF00069">
    <property type="entry name" value="Pkinase"/>
    <property type="match status" value="1"/>
</dbReference>
<dbReference type="InterPro" id="IPR035983">
    <property type="entry name" value="Hect_E3_ubiquitin_ligase"/>
</dbReference>
<organism evidence="11 12">
    <name type="scientific">Naegleria fowleri</name>
    <name type="common">Brain eating amoeba</name>
    <dbReference type="NCBI Taxonomy" id="5763"/>
    <lineage>
        <taxon>Eukaryota</taxon>
        <taxon>Discoba</taxon>
        <taxon>Heterolobosea</taxon>
        <taxon>Tetramitia</taxon>
        <taxon>Eutetramitia</taxon>
        <taxon>Vahlkampfiidae</taxon>
        <taxon>Naegleria</taxon>
    </lineage>
</organism>
<feature type="compositionally biased region" description="Low complexity" evidence="8">
    <location>
        <begin position="68"/>
        <end position="90"/>
    </location>
</feature>
<dbReference type="GO" id="GO:0005737">
    <property type="term" value="C:cytoplasm"/>
    <property type="evidence" value="ECO:0007669"/>
    <property type="project" value="TreeGrafter"/>
</dbReference>
<feature type="coiled-coil region" evidence="7">
    <location>
        <begin position="527"/>
        <end position="561"/>
    </location>
</feature>
<dbReference type="GO" id="GO:0061630">
    <property type="term" value="F:ubiquitin protein ligase activity"/>
    <property type="evidence" value="ECO:0007669"/>
    <property type="project" value="UniProtKB-EC"/>
</dbReference>
<evidence type="ECO:0000256" key="5">
    <source>
        <dbReference type="ARBA" id="ARBA00022786"/>
    </source>
</evidence>
<dbReference type="InterPro" id="IPR050409">
    <property type="entry name" value="E3_ubiq-protein_ligase"/>
</dbReference>
<keyword evidence="7" id="KW-0175">Coiled coil</keyword>
<dbReference type="InterPro" id="IPR000569">
    <property type="entry name" value="HECT_dom"/>
</dbReference>
<dbReference type="SMART" id="SM00220">
    <property type="entry name" value="S_TKc"/>
    <property type="match status" value="1"/>
</dbReference>
<comment type="catalytic activity">
    <reaction evidence="1">
        <text>S-ubiquitinyl-[E2 ubiquitin-conjugating enzyme]-L-cysteine + [acceptor protein]-L-lysine = [E2 ubiquitin-conjugating enzyme]-L-cysteine + N(6)-ubiquitinyl-[acceptor protein]-L-lysine.</text>
        <dbReference type="EC" id="2.3.2.26"/>
    </reaction>
</comment>